<dbReference type="InterPro" id="IPR019559">
    <property type="entry name" value="Cullin_neddylation_domain"/>
</dbReference>
<dbReference type="AlphaFoldDB" id="A0AAV7ZY36"/>
<dbReference type="GO" id="GO:0006511">
    <property type="term" value="P:ubiquitin-dependent protein catabolic process"/>
    <property type="evidence" value="ECO:0007669"/>
    <property type="project" value="InterPro"/>
</dbReference>
<dbReference type="InterPro" id="IPR036317">
    <property type="entry name" value="Cullin_homology_sf"/>
</dbReference>
<dbReference type="InterPro" id="IPR059120">
    <property type="entry name" value="Cullin-like_AB"/>
</dbReference>
<dbReference type="GO" id="GO:0031625">
    <property type="term" value="F:ubiquitin protein ligase binding"/>
    <property type="evidence" value="ECO:0007669"/>
    <property type="project" value="InterPro"/>
</dbReference>
<evidence type="ECO:0000259" key="4">
    <source>
        <dbReference type="PROSITE" id="PS50069"/>
    </source>
</evidence>
<evidence type="ECO:0000256" key="2">
    <source>
        <dbReference type="PROSITE-ProRule" id="PRU00330"/>
    </source>
</evidence>
<dbReference type="Pfam" id="PF10557">
    <property type="entry name" value="Cullin_Nedd8"/>
    <property type="match status" value="1"/>
</dbReference>
<dbReference type="InterPro" id="IPR016159">
    <property type="entry name" value="Cullin_repeat-like_dom_sf"/>
</dbReference>
<evidence type="ECO:0000313" key="6">
    <source>
        <dbReference type="Proteomes" id="UP001146793"/>
    </source>
</evidence>
<comment type="similarity">
    <text evidence="1 2 3">Belongs to the cullin family.</text>
</comment>
<name>A0AAV7ZY36_9EUKA</name>
<organism evidence="5 6">
    <name type="scientific">Anaeramoeba flamelloides</name>
    <dbReference type="NCBI Taxonomy" id="1746091"/>
    <lineage>
        <taxon>Eukaryota</taxon>
        <taxon>Metamonada</taxon>
        <taxon>Anaeramoebidae</taxon>
        <taxon>Anaeramoeba</taxon>
    </lineage>
</organism>
<dbReference type="InterPro" id="IPR045093">
    <property type="entry name" value="Cullin"/>
</dbReference>
<dbReference type="Proteomes" id="UP001146793">
    <property type="component" value="Unassembled WGS sequence"/>
</dbReference>
<proteinExistence type="inferred from homology"/>
<sequence>MAMNFEPINKLLNSIFEGNTSKITYYSNYKEIYSHIVKGTQKQLYEYSKKEIQKHTEKLANFIDDLTTNNFLIIFNLNWKKYSLKIDSLQQIFSILDLNYLKKRKSKPLYRFCLDLWKKFVFDETKPQKLKVLENLVDLLIEQIHKERNGEKIDPQIIRSLLNMFMRISYKTEIYEKWFEKPFLDSTKKLFQSKSLKMMESNTLSNYFRKVELIYLEENKRVDLYLPGLIRGKLKTLVADIFIRNQFEKIKNSETSPSWMIKNYKKDELKIVYLFLKRINEKKWLIGEFINVLNREGGDLVNKYAKNKTSFEKYQTTKDIMNLRLKINSIIKDSFKNDHDFINHGDKCFHQFLNGDSNVAKNLPLFMDYQIKYLNKKKINEIKAILSIFAEILKFINDKDLFQKYYEFYLSRRLIKNYKSEKLIIKQIQSKSWSLLTLKMEDMFNGVDQSKKEFQDFCLYLDKVRQNGECVKGGEQILFKPYIMKRSIWPKILNFNLNLSPMLEESVNIFKKYYCTKYTNRLLSWQFNVGLSEIEYTLQAPKEMMSVGISEEEAQDGGAGIDDIKTENLKKGAKESSFTTISLVVSTIQMVVLLAFNNNLNQNMLSYSCKQLRKMINIPFYCLKDAFIGLISKKTPILKRIKFISENKIHDQDIFTLNTDFFSSEKKIKVKNVVQTIPDTQHSAIDKKIGIQRDVLIECEIVQIMKKRKNIPSKDLISFVLQSLQPKFKPTVSMIEQRIRNLIDREYLKKDLNIIVYMP</sequence>
<dbReference type="SUPFAM" id="SSF46785">
    <property type="entry name" value="Winged helix' DNA-binding domain"/>
    <property type="match status" value="1"/>
</dbReference>
<dbReference type="InterPro" id="IPR036388">
    <property type="entry name" value="WH-like_DNA-bd_sf"/>
</dbReference>
<dbReference type="SUPFAM" id="SSF75632">
    <property type="entry name" value="Cullin homology domain"/>
    <property type="match status" value="1"/>
</dbReference>
<evidence type="ECO:0000313" key="5">
    <source>
        <dbReference type="EMBL" id="KAJ3446104.1"/>
    </source>
</evidence>
<protein>
    <submittedName>
        <fullName evidence="5">Cullin</fullName>
    </submittedName>
</protein>
<gene>
    <name evidence="5" type="ORF">M0812_08640</name>
</gene>
<dbReference type="InterPro" id="IPR036390">
    <property type="entry name" value="WH_DNA-bd_sf"/>
</dbReference>
<comment type="caution">
    <text evidence="5">The sequence shown here is derived from an EMBL/GenBank/DDBJ whole genome shotgun (WGS) entry which is preliminary data.</text>
</comment>
<dbReference type="Gene3D" id="1.10.10.10">
    <property type="entry name" value="Winged helix-like DNA-binding domain superfamily/Winged helix DNA-binding domain"/>
    <property type="match status" value="1"/>
</dbReference>
<dbReference type="Pfam" id="PF26557">
    <property type="entry name" value="Cullin_AB"/>
    <property type="match status" value="1"/>
</dbReference>
<feature type="domain" description="Cullin family profile" evidence="4">
    <location>
        <begin position="358"/>
        <end position="631"/>
    </location>
</feature>
<dbReference type="PANTHER" id="PTHR11932">
    <property type="entry name" value="CULLIN"/>
    <property type="match status" value="1"/>
</dbReference>
<dbReference type="Gene3D" id="1.20.1310.10">
    <property type="entry name" value="Cullin Repeats"/>
    <property type="match status" value="4"/>
</dbReference>
<dbReference type="InterPro" id="IPR016158">
    <property type="entry name" value="Cullin_homology"/>
</dbReference>
<reference evidence="5" key="1">
    <citation type="submission" date="2022-08" db="EMBL/GenBank/DDBJ databases">
        <title>Novel sulphate-reducing endosymbionts in the free-living metamonad Anaeramoeba.</title>
        <authorList>
            <person name="Jerlstrom-Hultqvist J."/>
            <person name="Cepicka I."/>
            <person name="Gallot-Lavallee L."/>
            <person name="Salas-Leiva D."/>
            <person name="Curtis B.A."/>
            <person name="Zahonova K."/>
            <person name="Pipaliya S."/>
            <person name="Dacks J."/>
            <person name="Roger A.J."/>
        </authorList>
    </citation>
    <scope>NUCLEOTIDE SEQUENCE</scope>
    <source>
        <strain evidence="5">Busselton2</strain>
    </source>
</reference>
<dbReference type="FunFam" id="1.20.1310.10:FF:000001">
    <property type="entry name" value="Cullin 3"/>
    <property type="match status" value="1"/>
</dbReference>
<dbReference type="PROSITE" id="PS50069">
    <property type="entry name" value="CULLIN_2"/>
    <property type="match status" value="1"/>
</dbReference>
<dbReference type="Gene3D" id="3.30.230.130">
    <property type="entry name" value="Cullin, Chain C, Domain 2"/>
    <property type="match status" value="1"/>
</dbReference>
<dbReference type="EMBL" id="JANTQA010000021">
    <property type="protein sequence ID" value="KAJ3446104.1"/>
    <property type="molecule type" value="Genomic_DNA"/>
</dbReference>
<dbReference type="SMART" id="SM00884">
    <property type="entry name" value="Cullin_Nedd8"/>
    <property type="match status" value="1"/>
</dbReference>
<evidence type="ECO:0000256" key="1">
    <source>
        <dbReference type="ARBA" id="ARBA00006019"/>
    </source>
</evidence>
<dbReference type="Pfam" id="PF00888">
    <property type="entry name" value="Cullin"/>
    <property type="match status" value="1"/>
</dbReference>
<dbReference type="InterPro" id="IPR001373">
    <property type="entry name" value="Cullin_N"/>
</dbReference>
<dbReference type="SMART" id="SM00182">
    <property type="entry name" value="CULLIN"/>
    <property type="match status" value="1"/>
</dbReference>
<accession>A0AAV7ZY36</accession>
<evidence type="ECO:0000256" key="3">
    <source>
        <dbReference type="RuleBase" id="RU003829"/>
    </source>
</evidence>
<dbReference type="SUPFAM" id="SSF74788">
    <property type="entry name" value="Cullin repeat-like"/>
    <property type="match status" value="1"/>
</dbReference>